<dbReference type="InterPro" id="IPR028994">
    <property type="entry name" value="Integrin_alpha_N"/>
</dbReference>
<sequence length="202" mass="22098">MVGDFTGTGRPDLIFIKTSNTGTNTVEVHVASASSNYQSIVYSRGSTFAPENNGVWTMADTTGINKLDLVYIKTSSTGTGTIEVHIASATSNYVTRIVETGTVFGEVLAPYCTWLIHQFTTQINRDLGCIQIANTPQNRVQVRIAAPNYQSLSFQSPTTFANEDNGTWLLADFSHNAHPDLIYIKTRNTGTGRVEVHVSPYQ</sequence>
<dbReference type="Proteomes" id="UP000243515">
    <property type="component" value="Unassembled WGS sequence"/>
</dbReference>
<protein>
    <recommendedName>
        <fullName evidence="3">VCBS repeat-containing protein</fullName>
    </recommendedName>
</protein>
<dbReference type="OrthoDB" id="674604at2759"/>
<dbReference type="AlphaFoldDB" id="A0A232LNZ6"/>
<keyword evidence="2" id="KW-1185">Reference proteome</keyword>
<evidence type="ECO:0000313" key="1">
    <source>
        <dbReference type="EMBL" id="OXV05728.1"/>
    </source>
</evidence>
<dbReference type="SUPFAM" id="SSF69318">
    <property type="entry name" value="Integrin alpha N-terminal domain"/>
    <property type="match status" value="1"/>
</dbReference>
<reference evidence="1 2" key="1">
    <citation type="journal article" date="2015" name="Environ. Microbiol.">
        <title>Metagenome sequence of Elaphomyces granulatus from sporocarp tissue reveals Ascomycota ectomycorrhizal fingerprints of genome expansion and a Proteobacteria-rich microbiome.</title>
        <authorList>
            <person name="Quandt C.A."/>
            <person name="Kohler A."/>
            <person name="Hesse C.N."/>
            <person name="Sharpton T.J."/>
            <person name="Martin F."/>
            <person name="Spatafora J.W."/>
        </authorList>
    </citation>
    <scope>NUCLEOTIDE SEQUENCE [LARGE SCALE GENOMIC DNA]</scope>
    <source>
        <strain evidence="1 2">OSC145934</strain>
    </source>
</reference>
<gene>
    <name evidence="1" type="ORF">Egran_06504</name>
</gene>
<dbReference type="EMBL" id="NPHW01006518">
    <property type="protein sequence ID" value="OXV05728.1"/>
    <property type="molecule type" value="Genomic_DNA"/>
</dbReference>
<name>A0A232LNZ6_9EURO</name>
<accession>A0A232LNZ6</accession>
<organism evidence="1 2">
    <name type="scientific">Elaphomyces granulatus</name>
    <dbReference type="NCBI Taxonomy" id="519963"/>
    <lineage>
        <taxon>Eukaryota</taxon>
        <taxon>Fungi</taxon>
        <taxon>Dikarya</taxon>
        <taxon>Ascomycota</taxon>
        <taxon>Pezizomycotina</taxon>
        <taxon>Eurotiomycetes</taxon>
        <taxon>Eurotiomycetidae</taxon>
        <taxon>Eurotiales</taxon>
        <taxon>Elaphomycetaceae</taxon>
        <taxon>Elaphomyces</taxon>
    </lineage>
</organism>
<comment type="caution">
    <text evidence="1">The sequence shown here is derived from an EMBL/GenBank/DDBJ whole genome shotgun (WGS) entry which is preliminary data.</text>
</comment>
<proteinExistence type="predicted"/>
<evidence type="ECO:0008006" key="3">
    <source>
        <dbReference type="Google" id="ProtNLM"/>
    </source>
</evidence>
<evidence type="ECO:0000313" key="2">
    <source>
        <dbReference type="Proteomes" id="UP000243515"/>
    </source>
</evidence>